<comment type="subcellular location">
    <subcellularLocation>
        <location evidence="1 7">Nucleus</location>
    </subcellularLocation>
</comment>
<dbReference type="GO" id="GO:0016592">
    <property type="term" value="C:mediator complex"/>
    <property type="evidence" value="ECO:0007669"/>
    <property type="project" value="InterPro"/>
</dbReference>
<dbReference type="PANTHER" id="PTHR35041">
    <property type="entry name" value="MEDIATOR OF RNA POLYMERASE II TRANSCRIPTION SUBUNIT 1"/>
    <property type="match status" value="1"/>
</dbReference>
<evidence type="ECO:0000256" key="3">
    <source>
        <dbReference type="ARBA" id="ARBA00023015"/>
    </source>
</evidence>
<comment type="function">
    <text evidence="7">Component of the Mediator complex, a coactivator involved in the regulated transcription of nearly all RNA polymerase II-dependent genes. Mediator functions as a bridge to convey information from gene-specific regulatory proteins to the basal RNA polymerase II transcription machinery. Mediator is recruited to promoters by direct interactions with regulatory proteins and serves as a scaffold for the assembly of a functional preinitiation complex with RNA polymerase II and the general transcription factors.</text>
</comment>
<dbReference type="InParanoid" id="K1XWD3"/>
<dbReference type="GeneID" id="18760571"/>
<dbReference type="GO" id="GO:0003712">
    <property type="term" value="F:transcription coregulator activity"/>
    <property type="evidence" value="ECO:0007669"/>
    <property type="project" value="InterPro"/>
</dbReference>
<evidence type="ECO:0000256" key="7">
    <source>
        <dbReference type="RuleBase" id="RU364059"/>
    </source>
</evidence>
<evidence type="ECO:0000256" key="5">
    <source>
        <dbReference type="ARBA" id="ARBA00023163"/>
    </source>
</evidence>
<feature type="region of interest" description="Disordered" evidence="8">
    <location>
        <begin position="344"/>
        <end position="375"/>
    </location>
</feature>
<keyword evidence="6 7" id="KW-0539">Nucleus</keyword>
<evidence type="ECO:0000256" key="6">
    <source>
        <dbReference type="ARBA" id="ARBA00023242"/>
    </source>
</evidence>
<keyword evidence="11" id="KW-1185">Reference proteome</keyword>
<dbReference type="AlphaFoldDB" id="K1XWD3"/>
<evidence type="ECO:0000256" key="4">
    <source>
        <dbReference type="ARBA" id="ARBA00023159"/>
    </source>
</evidence>
<feature type="domain" description="Mediator complex subunit Med1" evidence="9">
    <location>
        <begin position="108"/>
        <end position="517"/>
    </location>
</feature>
<evidence type="ECO:0000256" key="1">
    <source>
        <dbReference type="ARBA" id="ARBA00004123"/>
    </source>
</evidence>
<dbReference type="GO" id="GO:0045944">
    <property type="term" value="P:positive regulation of transcription by RNA polymerase II"/>
    <property type="evidence" value="ECO:0007669"/>
    <property type="project" value="UniProtKB-ARBA"/>
</dbReference>
<feature type="region of interest" description="Disordered" evidence="8">
    <location>
        <begin position="1"/>
        <end position="50"/>
    </location>
</feature>
<gene>
    <name evidence="10" type="ORF">MBM_04636</name>
</gene>
<proteinExistence type="inferred from homology"/>
<dbReference type="STRING" id="1072389.K1XWD3"/>
<keyword evidence="3 7" id="KW-0805">Transcription regulation</keyword>
<dbReference type="InterPro" id="IPR019680">
    <property type="entry name" value="Mediator_Med1"/>
</dbReference>
<evidence type="ECO:0000313" key="10">
    <source>
        <dbReference type="EMBL" id="EKD17059.1"/>
    </source>
</evidence>
<dbReference type="KEGG" id="mbe:MBM_04636"/>
<protein>
    <recommendedName>
        <fullName evidence="7">Mediator of RNA polymerase II transcription subunit 1</fullName>
    </recommendedName>
    <alternativeName>
        <fullName evidence="7">Mediator complex subunit 1</fullName>
    </alternativeName>
</protein>
<organism evidence="10 11">
    <name type="scientific">Marssonina brunnea f. sp. multigermtubi (strain MB_m1)</name>
    <name type="common">Marssonina leaf spot fungus</name>
    <dbReference type="NCBI Taxonomy" id="1072389"/>
    <lineage>
        <taxon>Eukaryota</taxon>
        <taxon>Fungi</taxon>
        <taxon>Dikarya</taxon>
        <taxon>Ascomycota</taxon>
        <taxon>Pezizomycotina</taxon>
        <taxon>Leotiomycetes</taxon>
        <taxon>Helotiales</taxon>
        <taxon>Drepanopezizaceae</taxon>
        <taxon>Drepanopeziza</taxon>
    </lineage>
</organism>
<reference evidence="10 11" key="1">
    <citation type="journal article" date="2012" name="BMC Genomics">
        <title>Sequencing the genome of Marssonina brunnea reveals fungus-poplar co-evolution.</title>
        <authorList>
            <person name="Zhu S."/>
            <person name="Cao Y.-Z."/>
            <person name="Jiang C."/>
            <person name="Tan B.-Y."/>
            <person name="Wang Z."/>
            <person name="Feng S."/>
            <person name="Zhang L."/>
            <person name="Su X.-H."/>
            <person name="Brejova B."/>
            <person name="Vinar T."/>
            <person name="Xu M."/>
            <person name="Wang M.-X."/>
            <person name="Zhang S.-G."/>
            <person name="Huang M.-R."/>
            <person name="Wu R."/>
            <person name="Zhou Y."/>
        </authorList>
    </citation>
    <scope>NUCLEOTIDE SEQUENCE [LARGE SCALE GENOMIC DNA]</scope>
    <source>
        <strain evidence="10 11">MB_m1</strain>
    </source>
</reference>
<feature type="compositionally biased region" description="Polar residues" evidence="8">
    <location>
        <begin position="1"/>
        <end position="12"/>
    </location>
</feature>
<keyword evidence="4 7" id="KW-0010">Activator</keyword>
<evidence type="ECO:0000256" key="8">
    <source>
        <dbReference type="SAM" id="MobiDB-lite"/>
    </source>
</evidence>
<feature type="compositionally biased region" description="Low complexity" evidence="8">
    <location>
        <begin position="35"/>
        <end position="45"/>
    </location>
</feature>
<evidence type="ECO:0000256" key="2">
    <source>
        <dbReference type="ARBA" id="ARBA00006210"/>
    </source>
</evidence>
<dbReference type="OrthoDB" id="5310959at2759"/>
<comment type="similarity">
    <text evidence="2 7">Belongs to the Mediator complex subunit 1 family.</text>
</comment>
<dbReference type="Pfam" id="PF10744">
    <property type="entry name" value="Med1"/>
    <property type="match status" value="1"/>
</dbReference>
<sequence length="631" mass="69904">MATPSTPFSASNHPPALSPHGPRSVVPSPQQLKKSPSNTNTNSNTMYGYPVGGHPTNSSFGVGYDSPSAAMALGAVPGLELGLEGLGVPGMGGGMGNDDERKRKMGQLIDMLQTSKGRLSENGVERLARRMGLDPIFDIEDTTVPRTLIIAGKALSLDIEFDRDVVKKVILAFPEALDMVTRHTSKAEAILLKDLQFQAHESPLTKRLDRFAANLEILAASDKLSVIPGLNCHEAIAGIYESVERLHLWEVERLKETQEMAGRSDAYVVKTAMCTKSGKPVIHTRDRLGLSLEYWQERRRLASDKAEKTWSLVIQCAPISDLVYTPLRVSQHWISDNIQKADATAEDRALEPDNGPVLDWQEPESTLLPPTDPPKADGMEGLEGLTGQKYPEVMFVAKFDPPLVVPYTLASQIYASTAYPMVYYGSPHFDALLFPLDAHDIEHDGMRIIPRERTVTAYSKEGVKLESKQTHELWIEKADFGYTLTELPFSHPKQLVEMLPALRQYAFLSTVLNNSFGAGTKVPPEPPRKTDRKKAELNEFLQEGEVQRSKNMDVVLTTQPDLRLRVIFACGNTKGDVTFLIRLNGVVEVKLQNLLKEGGDWKGLTVKDLGRMLEITEDLGVWAEFVKRRLG</sequence>
<keyword evidence="5 7" id="KW-0804">Transcription</keyword>
<dbReference type="Proteomes" id="UP000006753">
    <property type="component" value="Unassembled WGS sequence"/>
</dbReference>
<dbReference type="OMA" id="KWAEWIR"/>
<evidence type="ECO:0000313" key="11">
    <source>
        <dbReference type="Proteomes" id="UP000006753"/>
    </source>
</evidence>
<dbReference type="EMBL" id="JH921437">
    <property type="protein sequence ID" value="EKD17059.1"/>
    <property type="molecule type" value="Genomic_DNA"/>
</dbReference>
<dbReference type="PANTHER" id="PTHR35041:SF4">
    <property type="entry name" value="MEDIATOR OF RNA POLYMERASE II TRANSCRIPTION SUBUNIT 1"/>
    <property type="match status" value="1"/>
</dbReference>
<evidence type="ECO:0000259" key="9">
    <source>
        <dbReference type="Pfam" id="PF10744"/>
    </source>
</evidence>
<dbReference type="eggNOG" id="ENOG502RYK5">
    <property type="taxonomic scope" value="Eukaryota"/>
</dbReference>
<name>K1XWD3_MARBU</name>
<dbReference type="HOGENOM" id="CLU_008378_1_0_1"/>
<accession>K1XWD3</accession>